<dbReference type="Proteomes" id="UP000626180">
    <property type="component" value="Unassembled WGS sequence"/>
</dbReference>
<keyword evidence="3" id="KW-1185">Reference proteome</keyword>
<evidence type="ECO:0008006" key="4">
    <source>
        <dbReference type="Google" id="ProtNLM"/>
    </source>
</evidence>
<comment type="caution">
    <text evidence="2">The sequence shown here is derived from an EMBL/GenBank/DDBJ whole genome shotgun (WGS) entry which is preliminary data.</text>
</comment>
<dbReference type="RefSeq" id="WP_073450270.1">
    <property type="nucleotide sequence ID" value="NZ_FQYS01000009.1"/>
</dbReference>
<proteinExistence type="predicted"/>
<feature type="compositionally biased region" description="Low complexity" evidence="1">
    <location>
        <begin position="196"/>
        <end position="210"/>
    </location>
</feature>
<feature type="region of interest" description="Disordered" evidence="1">
    <location>
        <begin position="81"/>
        <end position="108"/>
    </location>
</feature>
<evidence type="ECO:0000256" key="1">
    <source>
        <dbReference type="SAM" id="MobiDB-lite"/>
    </source>
</evidence>
<feature type="region of interest" description="Disordered" evidence="1">
    <location>
        <begin position="156"/>
        <end position="175"/>
    </location>
</feature>
<dbReference type="EMBL" id="JADMCD010000009">
    <property type="protein sequence ID" value="MBF8642265.1"/>
    <property type="molecule type" value="Genomic_DNA"/>
</dbReference>
<protein>
    <recommendedName>
        <fullName evidence="4">Tail fiber protein</fullName>
    </recommendedName>
</protein>
<reference evidence="2 3" key="1">
    <citation type="submission" date="2020-10" db="EMBL/GenBank/DDBJ databases">
        <title>Genome sequences of Pseudomonas isolates.</title>
        <authorList>
            <person name="Wessels L."/>
            <person name="Reich F."/>
            <person name="Hammerl J."/>
        </authorList>
    </citation>
    <scope>NUCLEOTIDE SEQUENCE [LARGE SCALE GENOMIC DNA]</scope>
    <source>
        <strain evidence="2 3">20-MO00624-0</strain>
    </source>
</reference>
<feature type="region of interest" description="Disordered" evidence="1">
    <location>
        <begin position="188"/>
        <end position="216"/>
    </location>
</feature>
<sequence>MAIPTNADIDVAIPPKGRPNRAMTNQLLKAFRAAISDAQITDEQIAVAVEAYVSTNPPAPGKDAPAVSVDQIRDQVFAYLQRNPPAAGKDGRDGVDGKDGRDGLDAPPVTDQQLEAQIAAYLYSHPPAPGKDGLNGKDGANATDTQVASAVTVYLKANPPPAGKDGVNGKDGTNATDAQVSSAVTTYLKANPPPAGKDGTNGTNGTNGKDGAPGINNFGAPKPITVALAKSYQASDPTKAAVITITLQAQSSISLSGAANNEGAITVGATNAVATGSGTNIATYKNNLGGSLVVGLNLNSLQANTYTITLPAGWWFAVRQTSGSGLQVVSAFEQLI</sequence>
<name>A0ABS0FPL1_PSELU</name>
<accession>A0ABS0FPL1</accession>
<evidence type="ECO:0000313" key="2">
    <source>
        <dbReference type="EMBL" id="MBF8642265.1"/>
    </source>
</evidence>
<feature type="compositionally biased region" description="Basic and acidic residues" evidence="1">
    <location>
        <begin position="89"/>
        <end position="104"/>
    </location>
</feature>
<evidence type="ECO:0000313" key="3">
    <source>
        <dbReference type="Proteomes" id="UP000626180"/>
    </source>
</evidence>
<gene>
    <name evidence="2" type="ORF">IRZ65_16415</name>
</gene>
<organism evidence="2 3">
    <name type="scientific">Pseudomonas luteola</name>
    <dbReference type="NCBI Taxonomy" id="47886"/>
    <lineage>
        <taxon>Bacteria</taxon>
        <taxon>Pseudomonadati</taxon>
        <taxon>Pseudomonadota</taxon>
        <taxon>Gammaproteobacteria</taxon>
        <taxon>Pseudomonadales</taxon>
        <taxon>Pseudomonadaceae</taxon>
        <taxon>Pseudomonas</taxon>
    </lineage>
</organism>